<comment type="caution">
    <text evidence="8">The sequence shown here is derived from an EMBL/GenBank/DDBJ whole genome shotgun (WGS) entry which is preliminary data.</text>
</comment>
<dbReference type="Pfam" id="PF05194">
    <property type="entry name" value="UreE_C"/>
    <property type="match status" value="1"/>
</dbReference>
<accession>A0A327Y128</accession>
<dbReference type="InterPro" id="IPR004029">
    <property type="entry name" value="UreE_N"/>
</dbReference>
<dbReference type="GO" id="GO:0005737">
    <property type="term" value="C:cytoplasm"/>
    <property type="evidence" value="ECO:0007669"/>
    <property type="project" value="UniProtKB-SubCell"/>
</dbReference>
<keyword evidence="4 5" id="KW-0143">Chaperone</keyword>
<sequence length="176" mass="19208">MTLPTAHDIRRKAQDTPADRVVLSYDDRFLRRKVLSTEAGEDVLVDLAHTESLGEGDAFVLTDGRLVAVAAAVEPLLEVTGDALPRIAWHIGNRHTPCQIESSRLLIQRDHVIADMLSRIGATVREVDEPFTPEGGAYGHGRTHGHDHSHRHGPEAHADGSGQSHAHGSHPHSHDH</sequence>
<dbReference type="SUPFAM" id="SSF69287">
    <property type="entry name" value="Urease metallochaperone UreE, N-terminal domain"/>
    <property type="match status" value="1"/>
</dbReference>
<dbReference type="GO" id="GO:0019627">
    <property type="term" value="P:urea metabolic process"/>
    <property type="evidence" value="ECO:0007669"/>
    <property type="project" value="InterPro"/>
</dbReference>
<name>A0A327Y128_9RHOB</name>
<dbReference type="GO" id="GO:0016151">
    <property type="term" value="F:nickel cation binding"/>
    <property type="evidence" value="ECO:0007669"/>
    <property type="project" value="UniProtKB-UniRule"/>
</dbReference>
<evidence type="ECO:0000259" key="7">
    <source>
        <dbReference type="SMART" id="SM00988"/>
    </source>
</evidence>
<evidence type="ECO:0000256" key="5">
    <source>
        <dbReference type="HAMAP-Rule" id="MF_00822"/>
    </source>
</evidence>
<dbReference type="InterPro" id="IPR036118">
    <property type="entry name" value="UreE_N_sf"/>
</dbReference>
<dbReference type="Gene3D" id="3.30.70.790">
    <property type="entry name" value="UreE, C-terminal domain"/>
    <property type="match status" value="1"/>
</dbReference>
<evidence type="ECO:0000313" key="9">
    <source>
        <dbReference type="Proteomes" id="UP000249165"/>
    </source>
</evidence>
<comment type="function">
    <text evidence="5">Involved in urease metallocenter assembly. Binds nickel. Probably functions as a nickel donor during metallocenter assembly.</text>
</comment>
<evidence type="ECO:0000256" key="4">
    <source>
        <dbReference type="ARBA" id="ARBA00023186"/>
    </source>
</evidence>
<gene>
    <name evidence="5" type="primary">ureE</name>
    <name evidence="8" type="ORF">ATI53_102951</name>
</gene>
<dbReference type="EMBL" id="QLMG01000029">
    <property type="protein sequence ID" value="RAK14157.1"/>
    <property type="molecule type" value="Genomic_DNA"/>
</dbReference>
<dbReference type="PIRSF" id="PIRSF036402">
    <property type="entry name" value="Ureas_acces_UreE"/>
    <property type="match status" value="1"/>
</dbReference>
<dbReference type="HAMAP" id="MF_00822">
    <property type="entry name" value="UreE"/>
    <property type="match status" value="1"/>
</dbReference>
<dbReference type="AlphaFoldDB" id="A0A327Y128"/>
<feature type="compositionally biased region" description="Basic residues" evidence="6">
    <location>
        <begin position="167"/>
        <end position="176"/>
    </location>
</feature>
<comment type="subcellular location">
    <subcellularLocation>
        <location evidence="1 5">Cytoplasm</location>
    </subcellularLocation>
</comment>
<dbReference type="CDD" id="cd00571">
    <property type="entry name" value="UreE"/>
    <property type="match status" value="1"/>
</dbReference>
<keyword evidence="9" id="KW-1185">Reference proteome</keyword>
<evidence type="ECO:0000256" key="1">
    <source>
        <dbReference type="ARBA" id="ARBA00004496"/>
    </source>
</evidence>
<evidence type="ECO:0000313" key="8">
    <source>
        <dbReference type="EMBL" id="RAK14157.1"/>
    </source>
</evidence>
<dbReference type="GO" id="GO:0006457">
    <property type="term" value="P:protein folding"/>
    <property type="evidence" value="ECO:0007669"/>
    <property type="project" value="InterPro"/>
</dbReference>
<dbReference type="Proteomes" id="UP000249165">
    <property type="component" value="Unassembled WGS sequence"/>
</dbReference>
<dbReference type="InterPro" id="IPR007864">
    <property type="entry name" value="UreE_C_dom"/>
</dbReference>
<protein>
    <recommendedName>
        <fullName evidence="5">Urease accessory protein UreE</fullName>
    </recommendedName>
</protein>
<dbReference type="SMART" id="SM00988">
    <property type="entry name" value="UreE_N"/>
    <property type="match status" value="1"/>
</dbReference>
<feature type="compositionally biased region" description="Basic residues" evidence="6">
    <location>
        <begin position="141"/>
        <end position="151"/>
    </location>
</feature>
<feature type="domain" description="UreE urease accessory N-terminal" evidence="7">
    <location>
        <begin position="2"/>
        <end position="67"/>
    </location>
</feature>
<comment type="similarity">
    <text evidence="5">Belongs to the UreE family.</text>
</comment>
<dbReference type="Pfam" id="PF02814">
    <property type="entry name" value="UreE_N"/>
    <property type="match status" value="1"/>
</dbReference>
<feature type="region of interest" description="Disordered" evidence="6">
    <location>
        <begin position="127"/>
        <end position="176"/>
    </location>
</feature>
<evidence type="ECO:0000256" key="2">
    <source>
        <dbReference type="ARBA" id="ARBA00022490"/>
    </source>
</evidence>
<keyword evidence="2 5" id="KW-0963">Cytoplasm</keyword>
<proteinExistence type="inferred from homology"/>
<dbReference type="GO" id="GO:0051082">
    <property type="term" value="F:unfolded protein binding"/>
    <property type="evidence" value="ECO:0007669"/>
    <property type="project" value="UniProtKB-UniRule"/>
</dbReference>
<dbReference type="InterPro" id="IPR012406">
    <property type="entry name" value="UreE"/>
</dbReference>
<dbReference type="GO" id="GO:0065003">
    <property type="term" value="P:protein-containing complex assembly"/>
    <property type="evidence" value="ECO:0007669"/>
    <property type="project" value="InterPro"/>
</dbReference>
<dbReference type="Gene3D" id="2.60.260.20">
    <property type="entry name" value="Urease metallochaperone UreE, N-terminal domain"/>
    <property type="match status" value="1"/>
</dbReference>
<dbReference type="RefSeq" id="WP_009506011.1">
    <property type="nucleotide sequence ID" value="NZ_LIGK01000027.1"/>
</dbReference>
<dbReference type="SUPFAM" id="SSF69737">
    <property type="entry name" value="Urease metallochaperone UreE, C-terminal domain"/>
    <property type="match status" value="1"/>
</dbReference>
<dbReference type="NCBIfam" id="NF009758">
    <property type="entry name" value="PRK13261.2-4"/>
    <property type="match status" value="1"/>
</dbReference>
<evidence type="ECO:0000256" key="6">
    <source>
        <dbReference type="SAM" id="MobiDB-lite"/>
    </source>
</evidence>
<keyword evidence="3 5" id="KW-0533">Nickel</keyword>
<reference evidence="8 9" key="1">
    <citation type="submission" date="2018-06" db="EMBL/GenBank/DDBJ databases">
        <title>Genomic Encyclopedia of Archaeal and Bacterial Type Strains, Phase II (KMG-II): from individual species to whole genera.</title>
        <authorList>
            <person name="Goeker M."/>
        </authorList>
    </citation>
    <scope>NUCLEOTIDE SEQUENCE [LARGE SCALE GENOMIC DNA]</scope>
    <source>
        <strain evidence="8 9">DSM 22011</strain>
    </source>
</reference>
<organism evidence="8 9">
    <name type="scientific">Salipiger aestuarii</name>
    <dbReference type="NCBI Taxonomy" id="568098"/>
    <lineage>
        <taxon>Bacteria</taxon>
        <taxon>Pseudomonadati</taxon>
        <taxon>Pseudomonadota</taxon>
        <taxon>Alphaproteobacteria</taxon>
        <taxon>Rhodobacterales</taxon>
        <taxon>Roseobacteraceae</taxon>
        <taxon>Salipiger</taxon>
    </lineage>
</organism>
<dbReference type="OrthoDB" id="9802215at2"/>
<evidence type="ECO:0000256" key="3">
    <source>
        <dbReference type="ARBA" id="ARBA00022596"/>
    </source>
</evidence>